<comment type="caution">
    <text evidence="3">The sequence shown here is derived from an EMBL/GenBank/DDBJ whole genome shotgun (WGS) entry which is preliminary data.</text>
</comment>
<dbReference type="PANTHER" id="PTHR23324">
    <property type="entry name" value="SEC14 RELATED PROTEIN"/>
    <property type="match status" value="1"/>
</dbReference>
<dbReference type="InterPro" id="IPR036273">
    <property type="entry name" value="CRAL/TRIO_N_dom_sf"/>
</dbReference>
<dbReference type="SMART" id="SM00516">
    <property type="entry name" value="SEC14"/>
    <property type="match status" value="1"/>
</dbReference>
<dbReference type="Pfam" id="PF00650">
    <property type="entry name" value="CRAL_TRIO"/>
    <property type="match status" value="1"/>
</dbReference>
<feature type="chain" id="PRO_5045155870" description="CRAL-TRIO domain-containing protein" evidence="1">
    <location>
        <begin position="26"/>
        <end position="275"/>
    </location>
</feature>
<evidence type="ECO:0000259" key="2">
    <source>
        <dbReference type="PROSITE" id="PS50191"/>
    </source>
</evidence>
<keyword evidence="1" id="KW-0732">Signal</keyword>
<reference evidence="3 4" key="1">
    <citation type="submission" date="2024-08" db="EMBL/GenBank/DDBJ databases">
        <authorList>
            <person name="Cucini C."/>
            <person name="Frati F."/>
        </authorList>
    </citation>
    <scope>NUCLEOTIDE SEQUENCE [LARGE SCALE GENOMIC DNA]</scope>
</reference>
<dbReference type="PROSITE" id="PS50191">
    <property type="entry name" value="CRAL_TRIO"/>
    <property type="match status" value="1"/>
</dbReference>
<dbReference type="Gene3D" id="3.40.525.10">
    <property type="entry name" value="CRAL-TRIO lipid binding domain"/>
    <property type="match status" value="1"/>
</dbReference>
<evidence type="ECO:0000313" key="3">
    <source>
        <dbReference type="EMBL" id="CAL8080037.1"/>
    </source>
</evidence>
<dbReference type="EMBL" id="CAXLJM020000014">
    <property type="protein sequence ID" value="CAL8080037.1"/>
    <property type="molecule type" value="Genomic_DNA"/>
</dbReference>
<evidence type="ECO:0000313" key="4">
    <source>
        <dbReference type="Proteomes" id="UP001642540"/>
    </source>
</evidence>
<dbReference type="InterPro" id="IPR001251">
    <property type="entry name" value="CRAL-TRIO_dom"/>
</dbReference>
<dbReference type="PANTHER" id="PTHR23324:SF83">
    <property type="entry name" value="SEC14-LIKE PROTEIN 2"/>
    <property type="match status" value="1"/>
</dbReference>
<keyword evidence="4" id="KW-1185">Reference proteome</keyword>
<dbReference type="CDD" id="cd00170">
    <property type="entry name" value="SEC14"/>
    <property type="match status" value="1"/>
</dbReference>
<accession>A0ABP1PWF7</accession>
<proteinExistence type="predicted"/>
<dbReference type="SUPFAM" id="SSF46938">
    <property type="entry name" value="CRAL/TRIO N-terminal domain"/>
    <property type="match status" value="1"/>
</dbReference>
<evidence type="ECO:0000256" key="1">
    <source>
        <dbReference type="SAM" id="SignalP"/>
    </source>
</evidence>
<feature type="domain" description="CRAL-TRIO" evidence="2">
    <location>
        <begin position="101"/>
        <end position="275"/>
    </location>
</feature>
<protein>
    <recommendedName>
        <fullName evidence="2">CRAL-TRIO domain-containing protein</fullName>
    </recommendedName>
</protein>
<gene>
    <name evidence="3" type="ORF">ODALV1_LOCUS4534</name>
</gene>
<dbReference type="SMART" id="SM01100">
    <property type="entry name" value="CRAL_TRIO_N"/>
    <property type="match status" value="1"/>
</dbReference>
<dbReference type="Proteomes" id="UP001642540">
    <property type="component" value="Unassembled WGS sequence"/>
</dbReference>
<dbReference type="InterPro" id="IPR011074">
    <property type="entry name" value="CRAL/TRIO_N_dom"/>
</dbReference>
<feature type="signal peptide" evidence="1">
    <location>
        <begin position="1"/>
        <end position="25"/>
    </location>
</feature>
<dbReference type="InterPro" id="IPR051064">
    <property type="entry name" value="SEC14/CRAL-TRIO_domain"/>
</dbReference>
<dbReference type="SUPFAM" id="SSF52087">
    <property type="entry name" value="CRAL/TRIO domain"/>
    <property type="match status" value="1"/>
</dbReference>
<dbReference type="InterPro" id="IPR036865">
    <property type="entry name" value="CRAL-TRIO_dom_sf"/>
</dbReference>
<organism evidence="3 4">
    <name type="scientific">Orchesella dallaii</name>
    <dbReference type="NCBI Taxonomy" id="48710"/>
    <lineage>
        <taxon>Eukaryota</taxon>
        <taxon>Metazoa</taxon>
        <taxon>Ecdysozoa</taxon>
        <taxon>Arthropoda</taxon>
        <taxon>Hexapoda</taxon>
        <taxon>Collembola</taxon>
        <taxon>Entomobryomorpha</taxon>
        <taxon>Entomobryoidea</taxon>
        <taxon>Orchesellidae</taxon>
        <taxon>Orchesellinae</taxon>
        <taxon>Orchesella</taxon>
    </lineage>
</organism>
<name>A0ABP1PWF7_9HEXA</name>
<sequence>MEKFTGTSVFCAITVLLASINYVSAISAAEDVTLSPEQRMMLDKFREMVSSKLEQDFMKEDIYLLRWLRAKEYDVNQAVKLLNENLLWRKEKKMDTIHQEDWSDMVKDYPYHIGGFDKEGRPLGTVSIRDWDIRRAALQGKLPRLQRYMDKLMDEISMKVVSLRNEGKNVTRWVLLTNVEGFNIVQHACSSCTPLWVNFLKSYELHFVSQADSIIAINAPETFNLLLRILKPSIPAASQEAVKILGTNKKAWMANLDEIISKDQRTKEYGGTRES</sequence>